<accession>A0A8S5LV31</accession>
<name>A0A8S5LV31_9CAUD</name>
<protein>
    <submittedName>
        <fullName evidence="1">Cas system-associated protein</fullName>
    </submittedName>
</protein>
<organism evidence="1">
    <name type="scientific">Siphoviridae sp. ctFn287</name>
    <dbReference type="NCBI Taxonomy" id="2826215"/>
    <lineage>
        <taxon>Viruses</taxon>
        <taxon>Duplodnaviria</taxon>
        <taxon>Heunggongvirae</taxon>
        <taxon>Uroviricota</taxon>
        <taxon>Caudoviricetes</taxon>
    </lineage>
</organism>
<proteinExistence type="predicted"/>
<sequence>MKTEVVKYTCDVCGKELAENEVFKNIYYPLIFTSNQQDGASSKSYIENKQIDLCNECANKTLMIVANGAMGHDTLRIRNLDEECGEDESK</sequence>
<dbReference type="EMBL" id="BK014748">
    <property type="protein sequence ID" value="DAD73909.1"/>
    <property type="molecule type" value="Genomic_DNA"/>
</dbReference>
<reference evidence="1" key="1">
    <citation type="journal article" date="2021" name="Proc. Natl. Acad. Sci. U.S.A.">
        <title>A Catalog of Tens of Thousands of Viruses from Human Metagenomes Reveals Hidden Associations with Chronic Diseases.</title>
        <authorList>
            <person name="Tisza M.J."/>
            <person name="Buck C.B."/>
        </authorList>
    </citation>
    <scope>NUCLEOTIDE SEQUENCE</scope>
    <source>
        <strain evidence="1">CtFn287</strain>
    </source>
</reference>
<evidence type="ECO:0000313" key="1">
    <source>
        <dbReference type="EMBL" id="DAD73909.1"/>
    </source>
</evidence>